<accession>A0AAV4MHX7</accession>
<dbReference type="AlphaFoldDB" id="A0AAV4MHX7"/>
<gene>
    <name evidence="2" type="ORF">CEXT_456971</name>
</gene>
<feature type="compositionally biased region" description="Basic and acidic residues" evidence="1">
    <location>
        <begin position="80"/>
        <end position="94"/>
    </location>
</feature>
<proteinExistence type="predicted"/>
<dbReference type="Proteomes" id="UP001054945">
    <property type="component" value="Unassembled WGS sequence"/>
</dbReference>
<name>A0AAV4MHX7_CAEEX</name>
<sequence length="94" mass="10510">MKYSSSRKEAVNEVSSAVMVNEGSASVMQNLQKSEVLSTRVCLEHHEIFSHPGWQKIFRAAIPTTTPLADSRNASLQGEKNMERQSDTAQRRGF</sequence>
<evidence type="ECO:0000313" key="2">
    <source>
        <dbReference type="EMBL" id="GIX72052.1"/>
    </source>
</evidence>
<protein>
    <submittedName>
        <fullName evidence="2">Uncharacterized protein</fullName>
    </submittedName>
</protein>
<reference evidence="2 3" key="1">
    <citation type="submission" date="2021-06" db="EMBL/GenBank/DDBJ databases">
        <title>Caerostris extrusa draft genome.</title>
        <authorList>
            <person name="Kono N."/>
            <person name="Arakawa K."/>
        </authorList>
    </citation>
    <scope>NUCLEOTIDE SEQUENCE [LARGE SCALE GENOMIC DNA]</scope>
</reference>
<organism evidence="2 3">
    <name type="scientific">Caerostris extrusa</name>
    <name type="common">Bark spider</name>
    <name type="synonym">Caerostris bankana</name>
    <dbReference type="NCBI Taxonomy" id="172846"/>
    <lineage>
        <taxon>Eukaryota</taxon>
        <taxon>Metazoa</taxon>
        <taxon>Ecdysozoa</taxon>
        <taxon>Arthropoda</taxon>
        <taxon>Chelicerata</taxon>
        <taxon>Arachnida</taxon>
        <taxon>Araneae</taxon>
        <taxon>Araneomorphae</taxon>
        <taxon>Entelegynae</taxon>
        <taxon>Araneoidea</taxon>
        <taxon>Araneidae</taxon>
        <taxon>Caerostris</taxon>
    </lineage>
</organism>
<evidence type="ECO:0000256" key="1">
    <source>
        <dbReference type="SAM" id="MobiDB-lite"/>
    </source>
</evidence>
<keyword evidence="3" id="KW-1185">Reference proteome</keyword>
<dbReference type="EMBL" id="BPLR01002276">
    <property type="protein sequence ID" value="GIX72052.1"/>
    <property type="molecule type" value="Genomic_DNA"/>
</dbReference>
<evidence type="ECO:0000313" key="3">
    <source>
        <dbReference type="Proteomes" id="UP001054945"/>
    </source>
</evidence>
<comment type="caution">
    <text evidence="2">The sequence shown here is derived from an EMBL/GenBank/DDBJ whole genome shotgun (WGS) entry which is preliminary data.</text>
</comment>
<feature type="region of interest" description="Disordered" evidence="1">
    <location>
        <begin position="69"/>
        <end position="94"/>
    </location>
</feature>
<feature type="compositionally biased region" description="Polar residues" evidence="1">
    <location>
        <begin position="69"/>
        <end position="78"/>
    </location>
</feature>